<keyword evidence="2" id="KW-1185">Reference proteome</keyword>
<sequence length="108" mass="11793">MSETRATRWLGLKDGDMVPVCLMIKILLPLWGPETLWAWFSEPIVALGNGLYGPYRALICGLVITSKRGQAGDAFLGLLDHVLGILRRSERQNGAQVLGLPPPSLPDL</sequence>
<proteinExistence type="predicted"/>
<name>A0AAV7RAS3_PLEWA</name>
<evidence type="ECO:0000313" key="2">
    <source>
        <dbReference type="Proteomes" id="UP001066276"/>
    </source>
</evidence>
<dbReference type="EMBL" id="JANPWB010000009">
    <property type="protein sequence ID" value="KAJ1149220.1"/>
    <property type="molecule type" value="Genomic_DNA"/>
</dbReference>
<evidence type="ECO:0000313" key="1">
    <source>
        <dbReference type="EMBL" id="KAJ1149220.1"/>
    </source>
</evidence>
<gene>
    <name evidence="1" type="ORF">NDU88_002035</name>
</gene>
<reference evidence="1" key="1">
    <citation type="journal article" date="2022" name="bioRxiv">
        <title>Sequencing and chromosome-scale assembly of the giantPleurodeles waltlgenome.</title>
        <authorList>
            <person name="Brown T."/>
            <person name="Elewa A."/>
            <person name="Iarovenko S."/>
            <person name="Subramanian E."/>
            <person name="Araus A.J."/>
            <person name="Petzold A."/>
            <person name="Susuki M."/>
            <person name="Suzuki K.-i.T."/>
            <person name="Hayashi T."/>
            <person name="Toyoda A."/>
            <person name="Oliveira C."/>
            <person name="Osipova E."/>
            <person name="Leigh N.D."/>
            <person name="Simon A."/>
            <person name="Yun M.H."/>
        </authorList>
    </citation>
    <scope>NUCLEOTIDE SEQUENCE</scope>
    <source>
        <strain evidence="1">20211129_DDA</strain>
        <tissue evidence="1">Liver</tissue>
    </source>
</reference>
<comment type="caution">
    <text evidence="1">The sequence shown here is derived from an EMBL/GenBank/DDBJ whole genome shotgun (WGS) entry which is preliminary data.</text>
</comment>
<accession>A0AAV7RAS3</accession>
<organism evidence="1 2">
    <name type="scientific">Pleurodeles waltl</name>
    <name type="common">Iberian ribbed newt</name>
    <dbReference type="NCBI Taxonomy" id="8319"/>
    <lineage>
        <taxon>Eukaryota</taxon>
        <taxon>Metazoa</taxon>
        <taxon>Chordata</taxon>
        <taxon>Craniata</taxon>
        <taxon>Vertebrata</taxon>
        <taxon>Euteleostomi</taxon>
        <taxon>Amphibia</taxon>
        <taxon>Batrachia</taxon>
        <taxon>Caudata</taxon>
        <taxon>Salamandroidea</taxon>
        <taxon>Salamandridae</taxon>
        <taxon>Pleurodelinae</taxon>
        <taxon>Pleurodeles</taxon>
    </lineage>
</organism>
<dbReference type="Proteomes" id="UP001066276">
    <property type="component" value="Chromosome 5"/>
</dbReference>
<dbReference type="AlphaFoldDB" id="A0AAV7RAS3"/>
<protein>
    <submittedName>
        <fullName evidence="1">Uncharacterized protein</fullName>
    </submittedName>
</protein>